<feature type="compositionally biased region" description="Polar residues" evidence="2">
    <location>
        <begin position="302"/>
        <end position="314"/>
    </location>
</feature>
<feature type="compositionally biased region" description="Basic and acidic residues" evidence="2">
    <location>
        <begin position="1587"/>
        <end position="1602"/>
    </location>
</feature>
<feature type="compositionally biased region" description="Basic and acidic residues" evidence="2">
    <location>
        <begin position="1562"/>
        <end position="1580"/>
    </location>
</feature>
<dbReference type="PANTHER" id="PTHR10582:SF2">
    <property type="entry name" value="INACTIVE"/>
    <property type="match status" value="1"/>
</dbReference>
<feature type="region of interest" description="Disordered" evidence="2">
    <location>
        <begin position="1545"/>
        <end position="1614"/>
    </location>
</feature>
<evidence type="ECO:0000256" key="1">
    <source>
        <dbReference type="ARBA" id="ARBA00022737"/>
    </source>
</evidence>
<evidence type="ECO:0000313" key="4">
    <source>
        <dbReference type="EMBL" id="KAF9149290.1"/>
    </source>
</evidence>
<keyword evidence="3" id="KW-1133">Transmembrane helix</keyword>
<sequence>MNDAPLDTPSGPPLHPPSMAEDTNDTTPHVFVVIPLDVQMDESSESVEEEKNSDETVTNLNVAPSAPSEDEDEDSDNETSALSIHHQTQGSGDTVVAAVDPELSDNSHESVFSPGEDENKDSISTSTSNFIRQWFFKDLKTKSPLPARQLELVSENQEEYVNIEIASDTETQSIEWKLPVGDIPSGSFELILGISSRDLDLKAVDSITFGYVYDDTTQKSTRPSEVIPSSTLKTLFATSVPRDDISTAVQDEESDEPAAAQSDGNSVVAQEEEGGKSTMTQKDENSVRAQQEDEEKEESKSTNPQDEGSPTTAPGNDDNLSVARKDRDDLATAQKDGDELAAAQTDEGESTTAEEGNVESDVTAGKSNKDNTDPDSPPTILRWKLHEKVSVKSATGGTIKIIMTIETWKGISLNPGAIGLHFLELFQDSFKSYQSDSSYRRHNPFAWYIDVNAVADSPPNDIVKEIVSYCFSGNGAYVAMLTHSTAGQHLDLYHIDQDIPSSSLVESWKLSSSKTIVFDISVSWDGSQVVVLNLTRRGLSAVYSRQKPKKRARASSSMASGYPGAQYSVGNSHAKISKQYCRGTFHVSAPISPDQEPSNSERFITFDGITMSIYSVHGKWKLLDTRTIGQPEDSIDADSKWKDRLQSGRLVLECGDGMYISSQSLTGTNGLIAAMDLSTTQPERPYITTSLSKCGGFFVMASKEHIDLYLTDTWTRLGSWTLPNDIGLRQEISNVFFTNEGQRIVISTTSDLSSDIHSQGYVVDISTMDMVGRIHSRGLRHHSHAVINLTDSPASVLLYRSQTTLGAIRYTDRLIRSSSGMATKCNDQCSSMDTFQPPTSPVFQAEVIVGTVEPRDRRKVMPMISVAAQEADSVHKSAIEFPRSEGTRLLGIQRSHFNDHSILVITLNTLVLVWRIPKVHDGEYELILAEGNMLRTKWSVCRHHQLHKRDRSGVMSTRNLLDPLIHDSNAFLDGIVRLAEIFKDADEMSKHAMVRYVERHINQRLRSENDSAAILIRLCNSWTPESHERLLVFIGALCGSPSFRWVPALNTGLNANPILILLNRLQNYLYIIDIVEVMINYCVRQAKADSDLQFLGPVFHSLRIALEFHKVDAGLMSRALRTFAYFPAREYNFAIDHHAIASTPFESNADRMLHEWKDPVLQLTSKPAGVLINERLTPYLFVASYDMLWTVEEIPVPKRRDLAILQKIILILTSTSRKRYVCHPFELEDLDNPALVALVRYKWMKFGLMYWLLKTVFYGYIGGFFLFTVIWDIYFDYTSSYMRVVRDTNMALSWIFALGSFRELVVLIILKMKLRGKVYRAVEILSSLIPTIGYLTGSHFVYDMTNSDVYRFILCLSVLILMLQFLFEFRVMRKVGSFLSVLGRTFRSIWVLLGIFAYLIIAYAISFLYMKYGLCIDDSCSNRPDAKPDNPFIATTLTYFMTGGLYEMAETDIKNRNWMAHILLATFLFSVTIMLNILIGMVNHAFDSDGKYATLEWMENRMYLVTRAENTLRGLPFISQENSLRFPKSIYYTATPQQVRDYRAESQRLTKEATSAALPLESDSHNDDSITKLESLKPKPEYAFTTSDKHAAQQEKQEHQQEQEMGQDQDQQDRLQQAWVDHLEEMTVKFREELRAQLEAQKRLADEELEAQKRQADERIEQVQAQLSEILCVLRAGVGQ</sequence>
<keyword evidence="3" id="KW-0812">Transmembrane</keyword>
<dbReference type="SUPFAM" id="SSF50969">
    <property type="entry name" value="YVTN repeat-like/Quinoprotein amine dehydrogenase"/>
    <property type="match status" value="1"/>
</dbReference>
<dbReference type="GO" id="GO:0005216">
    <property type="term" value="F:monoatomic ion channel activity"/>
    <property type="evidence" value="ECO:0007669"/>
    <property type="project" value="InterPro"/>
</dbReference>
<feature type="transmembrane region" description="Helical" evidence="3">
    <location>
        <begin position="1322"/>
        <end position="1342"/>
    </location>
</feature>
<dbReference type="EMBL" id="JAAAUQ010000549">
    <property type="protein sequence ID" value="KAF9149290.1"/>
    <property type="molecule type" value="Genomic_DNA"/>
</dbReference>
<feature type="region of interest" description="Disordered" evidence="2">
    <location>
        <begin position="1"/>
        <end position="123"/>
    </location>
</feature>
<comment type="caution">
    <text evidence="4">The sequence shown here is derived from an EMBL/GenBank/DDBJ whole genome shotgun (WGS) entry which is preliminary data.</text>
</comment>
<organism evidence="4 5">
    <name type="scientific">Linnemannia schmuckeri</name>
    <dbReference type="NCBI Taxonomy" id="64567"/>
    <lineage>
        <taxon>Eukaryota</taxon>
        <taxon>Fungi</taxon>
        <taxon>Fungi incertae sedis</taxon>
        <taxon>Mucoromycota</taxon>
        <taxon>Mortierellomycotina</taxon>
        <taxon>Mortierellomycetes</taxon>
        <taxon>Mortierellales</taxon>
        <taxon>Mortierellaceae</taxon>
        <taxon>Linnemannia</taxon>
    </lineage>
</organism>
<dbReference type="GO" id="GO:0098703">
    <property type="term" value="P:calcium ion import across plasma membrane"/>
    <property type="evidence" value="ECO:0007669"/>
    <property type="project" value="TreeGrafter"/>
</dbReference>
<dbReference type="Proteomes" id="UP000748756">
    <property type="component" value="Unassembled WGS sequence"/>
</dbReference>
<dbReference type="PANTHER" id="PTHR10582">
    <property type="entry name" value="TRANSIENT RECEPTOR POTENTIAL ION CHANNEL PROTEIN"/>
    <property type="match status" value="1"/>
</dbReference>
<feature type="transmembrane region" description="Helical" evidence="3">
    <location>
        <begin position="1388"/>
        <end position="1410"/>
    </location>
</feature>
<proteinExistence type="predicted"/>
<evidence type="ECO:0000256" key="3">
    <source>
        <dbReference type="SAM" id="Phobius"/>
    </source>
</evidence>
<reference evidence="4" key="1">
    <citation type="journal article" date="2020" name="Fungal Divers.">
        <title>Resolving the Mortierellaceae phylogeny through synthesis of multi-gene phylogenetics and phylogenomics.</title>
        <authorList>
            <person name="Vandepol N."/>
            <person name="Liber J."/>
            <person name="Desiro A."/>
            <person name="Na H."/>
            <person name="Kennedy M."/>
            <person name="Barry K."/>
            <person name="Grigoriev I.V."/>
            <person name="Miller A.N."/>
            <person name="O'Donnell K."/>
            <person name="Stajich J.E."/>
            <person name="Bonito G."/>
        </authorList>
    </citation>
    <scope>NUCLEOTIDE SEQUENCE</scope>
    <source>
        <strain evidence="4">NRRL 6426</strain>
    </source>
</reference>
<feature type="compositionally biased region" description="Acidic residues" evidence="2">
    <location>
        <begin position="39"/>
        <end position="48"/>
    </location>
</feature>
<feature type="transmembrane region" description="Helical" evidence="3">
    <location>
        <begin position="1348"/>
        <end position="1367"/>
    </location>
</feature>
<feature type="compositionally biased region" description="Low complexity" evidence="2">
    <location>
        <begin position="1603"/>
        <end position="1614"/>
    </location>
</feature>
<gene>
    <name evidence="4" type="ORF">BG015_008917</name>
</gene>
<evidence type="ECO:0000256" key="2">
    <source>
        <dbReference type="SAM" id="MobiDB-lite"/>
    </source>
</evidence>
<feature type="transmembrane region" description="Helical" evidence="3">
    <location>
        <begin position="1248"/>
        <end position="1271"/>
    </location>
</feature>
<feature type="region of interest" description="Disordered" evidence="2">
    <location>
        <begin position="248"/>
        <end position="322"/>
    </location>
</feature>
<feature type="compositionally biased region" description="Acidic residues" evidence="2">
    <location>
        <begin position="68"/>
        <end position="77"/>
    </location>
</feature>
<evidence type="ECO:0008006" key="6">
    <source>
        <dbReference type="Google" id="ProtNLM"/>
    </source>
</evidence>
<dbReference type="OrthoDB" id="2402813at2759"/>
<name>A0A9P5RWN1_9FUNG</name>
<dbReference type="InterPro" id="IPR024862">
    <property type="entry name" value="TRPV"/>
</dbReference>
<feature type="region of interest" description="Disordered" evidence="2">
    <location>
        <begin position="338"/>
        <end position="380"/>
    </location>
</feature>
<keyword evidence="5" id="KW-1185">Reference proteome</keyword>
<dbReference type="InterPro" id="IPR011044">
    <property type="entry name" value="Quino_amine_DH_bsu"/>
</dbReference>
<feature type="transmembrane region" description="Helical" evidence="3">
    <location>
        <begin position="1458"/>
        <end position="1482"/>
    </location>
</feature>
<evidence type="ECO:0000313" key="5">
    <source>
        <dbReference type="Proteomes" id="UP000748756"/>
    </source>
</evidence>
<keyword evidence="1" id="KW-0677">Repeat</keyword>
<keyword evidence="3" id="KW-0472">Membrane</keyword>
<dbReference type="GO" id="GO:0005886">
    <property type="term" value="C:plasma membrane"/>
    <property type="evidence" value="ECO:0007669"/>
    <property type="project" value="TreeGrafter"/>
</dbReference>
<accession>A0A9P5RWN1</accession>
<feature type="transmembrane region" description="Helical" evidence="3">
    <location>
        <begin position="1291"/>
        <end position="1310"/>
    </location>
</feature>
<protein>
    <recommendedName>
        <fullName evidence="6">Ion transport domain-containing protein</fullName>
    </recommendedName>
</protein>